<proteinExistence type="predicted"/>
<keyword evidence="1" id="KW-1133">Transmembrane helix</keyword>
<dbReference type="AlphaFoldDB" id="A0A422N5H8"/>
<feature type="transmembrane region" description="Helical" evidence="1">
    <location>
        <begin position="21"/>
        <end position="42"/>
    </location>
</feature>
<keyword evidence="3" id="KW-1185">Reference proteome</keyword>
<evidence type="ECO:0000256" key="1">
    <source>
        <dbReference type="SAM" id="Phobius"/>
    </source>
</evidence>
<protein>
    <submittedName>
        <fullName evidence="2">Uncharacterized protein</fullName>
    </submittedName>
</protein>
<keyword evidence="1" id="KW-0472">Membrane</keyword>
<dbReference type="RefSeq" id="XP_029235922.1">
    <property type="nucleotide sequence ID" value="XM_029384232.1"/>
</dbReference>
<keyword evidence="1" id="KW-0812">Transmembrane</keyword>
<accession>A0A422N5H8</accession>
<evidence type="ECO:0000313" key="3">
    <source>
        <dbReference type="Proteomes" id="UP000283634"/>
    </source>
</evidence>
<reference evidence="2 3" key="1">
    <citation type="journal article" date="2018" name="BMC Genomics">
        <title>Genomic comparison of Trypanosoma conorhini and Trypanosoma rangeli to Trypanosoma cruzi strains of high and low virulence.</title>
        <authorList>
            <person name="Bradwell K.R."/>
            <person name="Koparde V.N."/>
            <person name="Matveyev A.V."/>
            <person name="Serrano M.G."/>
            <person name="Alves J.M."/>
            <person name="Parikh H."/>
            <person name="Huang B."/>
            <person name="Lee V."/>
            <person name="Espinosa-Alvarez O."/>
            <person name="Ortiz P.A."/>
            <person name="Costa-Martins A.G."/>
            <person name="Teixeira M.M."/>
            <person name="Buck G.A."/>
        </authorList>
    </citation>
    <scope>NUCLEOTIDE SEQUENCE [LARGE SCALE GENOMIC DNA]</scope>
    <source>
        <strain evidence="2 3">AM80</strain>
    </source>
</reference>
<organism evidence="2 3">
    <name type="scientific">Trypanosoma rangeli</name>
    <dbReference type="NCBI Taxonomy" id="5698"/>
    <lineage>
        <taxon>Eukaryota</taxon>
        <taxon>Discoba</taxon>
        <taxon>Euglenozoa</taxon>
        <taxon>Kinetoplastea</taxon>
        <taxon>Metakinetoplastina</taxon>
        <taxon>Trypanosomatida</taxon>
        <taxon>Trypanosomatidae</taxon>
        <taxon>Trypanosoma</taxon>
        <taxon>Herpetosoma</taxon>
    </lineage>
</organism>
<comment type="caution">
    <text evidence="2">The sequence shown here is derived from an EMBL/GenBank/DDBJ whole genome shotgun (WGS) entry which is preliminary data.</text>
</comment>
<sequence>MRAVGSRQRWRWRAASRGDPSAVVAVVAVLPVWWCWPSYLAWSPFTVTGVRAACGCRVLVGCAVAPWWMARVPPLLCAHWACAWRRWKRGWAGGGGDGCGVDVRLKAL</sequence>
<dbReference type="GeneID" id="40331374"/>
<evidence type="ECO:0000313" key="2">
    <source>
        <dbReference type="EMBL" id="RNF00716.1"/>
    </source>
</evidence>
<gene>
    <name evidence="2" type="ORF">TraAM80_07441</name>
</gene>
<name>A0A422N5H8_TRYRA</name>
<dbReference type="EMBL" id="MKGL01000310">
    <property type="protein sequence ID" value="RNF00716.1"/>
    <property type="molecule type" value="Genomic_DNA"/>
</dbReference>
<dbReference type="Proteomes" id="UP000283634">
    <property type="component" value="Unassembled WGS sequence"/>
</dbReference>